<organism evidence="4 5">
    <name type="scientific">Entamoeba histolytica</name>
    <dbReference type="NCBI Taxonomy" id="5759"/>
    <lineage>
        <taxon>Eukaryota</taxon>
        <taxon>Amoebozoa</taxon>
        <taxon>Evosea</taxon>
        <taxon>Archamoebae</taxon>
        <taxon>Mastigamoebida</taxon>
        <taxon>Entamoebidae</taxon>
        <taxon>Entamoeba</taxon>
    </lineage>
</organism>
<evidence type="ECO:0000313" key="4">
    <source>
        <dbReference type="EMBL" id="GAT91456.1"/>
    </source>
</evidence>
<comment type="similarity">
    <text evidence="3">Belongs to the WD repeat PROPPIN family.</text>
</comment>
<gene>
    <name evidence="4" type="ORF">CL6EHI_152060</name>
</gene>
<evidence type="ECO:0000256" key="2">
    <source>
        <dbReference type="ARBA" id="ARBA00022737"/>
    </source>
</evidence>
<dbReference type="EMBL" id="BDEQ01000001">
    <property type="protein sequence ID" value="GAT91456.1"/>
    <property type="molecule type" value="Genomic_DNA"/>
</dbReference>
<keyword evidence="2" id="KW-0677">Repeat</keyword>
<dbReference type="VEuPathDB" id="AmoebaDB:EHI5A_226090"/>
<dbReference type="VEuPathDB" id="AmoebaDB:KM1_288080"/>
<dbReference type="InterPro" id="IPR048720">
    <property type="entry name" value="PROPPIN"/>
</dbReference>
<dbReference type="AlphaFoldDB" id="A0A175JD66"/>
<reference evidence="4 5" key="1">
    <citation type="submission" date="2016-05" db="EMBL/GenBank/DDBJ databases">
        <title>First whole genome sequencing of Entamoeba histolytica HM1:IMSS-clone-6.</title>
        <authorList>
            <person name="Mukherjee Avik.K."/>
            <person name="Izumyama S."/>
            <person name="Nakada-Tsukui K."/>
            <person name="Nozaki T."/>
        </authorList>
    </citation>
    <scope>NUCLEOTIDE SEQUENCE [LARGE SCALE GENOMIC DNA]</scope>
    <source>
        <strain evidence="4 5">HM1:IMSS clone 6</strain>
    </source>
</reference>
<dbReference type="SUPFAM" id="SSF50978">
    <property type="entry name" value="WD40 repeat-like"/>
    <property type="match status" value="1"/>
</dbReference>
<name>A0A175JD66_ENTHI</name>
<dbReference type="Gene3D" id="2.130.10.10">
    <property type="entry name" value="YVTN repeat-like/Quinoprotein amine dehydrogenase"/>
    <property type="match status" value="1"/>
</dbReference>
<dbReference type="Proteomes" id="UP000078387">
    <property type="component" value="Unassembled WGS sequence"/>
</dbReference>
<evidence type="ECO:0000256" key="1">
    <source>
        <dbReference type="ARBA" id="ARBA00022574"/>
    </source>
</evidence>
<dbReference type="InterPro" id="IPR015943">
    <property type="entry name" value="WD40/YVTN_repeat-like_dom_sf"/>
</dbReference>
<evidence type="ECO:0000256" key="3">
    <source>
        <dbReference type="ARBA" id="ARBA00025740"/>
    </source>
</evidence>
<evidence type="ECO:0000313" key="5">
    <source>
        <dbReference type="Proteomes" id="UP000078387"/>
    </source>
</evidence>
<keyword evidence="1" id="KW-0853">WD repeat</keyword>
<dbReference type="VEuPathDB" id="AmoebaDB:EHI8A_219910"/>
<protein>
    <submittedName>
        <fullName evidence="4">Uncharacterized protein</fullName>
    </submittedName>
</protein>
<dbReference type="PANTHER" id="PTHR11227">
    <property type="entry name" value="WD-REPEAT PROTEIN INTERACTING WITH PHOSPHOINOSIDES WIPI -RELATED"/>
    <property type="match status" value="1"/>
</dbReference>
<comment type="caution">
    <text evidence="4">The sequence shown here is derived from an EMBL/GenBank/DDBJ whole genome shotgun (WGS) entry which is preliminary data.</text>
</comment>
<dbReference type="VEuPathDB" id="AmoebaDB:EHI7A_188030"/>
<dbReference type="InterPro" id="IPR036322">
    <property type="entry name" value="WD40_repeat_dom_sf"/>
</dbReference>
<proteinExistence type="inferred from homology"/>
<accession>A0A175JD66</accession>
<sequence>MQEPCQNPVFQTKEDFLTKSLGQSGLRVKPTVIPTKDGSISGFIVITKEKTFLIAVESTTVQIVFCCYNYKGVVADVIVSPNLPLRMYCMNHQGRVLYCIGMKDSWEEMIEYDIKGKCYAYSIISNVGEPMKCFKTTQRYLLLGFERGVRIYKFVNEIKHELNHLIDVECTIPSFESIALSNRYVIVPTNDKPEKEDEVASGAMSWIMKYPGGYIKVIDLVTQKQIGHFVGSTYSPVQCISFNGNSNLFTIADKYGKSIRVYRINEVESTKKQIELLYVFNRGNSQTIIKQLSFSYDSTILIILSSQSLRFIPINPKHQGTYESIKDGKENLLIKPSSKIQCVTEMNGTCNSKYNFIVCTEDGTTTIIRFEKKNNMLEWTENKLVTFDLLHLINSFKSKDKLFITPFSPSLKERDSLLKWFVSN</sequence>
<dbReference type="eggNOG" id="ENOG502R97A">
    <property type="taxonomic scope" value="Eukaryota"/>
</dbReference>
<dbReference type="FunFam" id="2.130.10.10:FF:001968">
    <property type="entry name" value="Uncharacterized protein"/>
    <property type="match status" value="1"/>
</dbReference>
<dbReference type="VEuPathDB" id="AmoebaDB:EHI_152060"/>